<proteinExistence type="predicted"/>
<reference evidence="3" key="1">
    <citation type="submission" date="2016-06" db="EMBL/GenBank/DDBJ databases">
        <authorList>
            <person name="Varghese N."/>
            <person name="Submissions Spin"/>
        </authorList>
    </citation>
    <scope>NUCLEOTIDE SEQUENCE [LARGE SCALE GENOMIC DNA]</scope>
    <source>
        <strain evidence="3">DSM 43819</strain>
    </source>
</reference>
<accession>A0A1C5H8K3</accession>
<feature type="compositionally biased region" description="Low complexity" evidence="1">
    <location>
        <begin position="111"/>
        <end position="123"/>
    </location>
</feature>
<dbReference type="Proteomes" id="UP000198221">
    <property type="component" value="Chromosome I"/>
</dbReference>
<evidence type="ECO:0000313" key="2">
    <source>
        <dbReference type="EMBL" id="SCG42365.1"/>
    </source>
</evidence>
<evidence type="ECO:0000256" key="1">
    <source>
        <dbReference type="SAM" id="MobiDB-lite"/>
    </source>
</evidence>
<feature type="compositionally biased region" description="Low complexity" evidence="1">
    <location>
        <begin position="77"/>
        <end position="86"/>
    </location>
</feature>
<protein>
    <submittedName>
        <fullName evidence="2">Uncharacterized protein</fullName>
    </submittedName>
</protein>
<dbReference type="AlphaFoldDB" id="A0A1C5H8K3"/>
<dbReference type="EMBL" id="LT607754">
    <property type="protein sequence ID" value="SCG42365.1"/>
    <property type="molecule type" value="Genomic_DNA"/>
</dbReference>
<organism evidence="2 3">
    <name type="scientific">Micromonospora inositola</name>
    <dbReference type="NCBI Taxonomy" id="47865"/>
    <lineage>
        <taxon>Bacteria</taxon>
        <taxon>Bacillati</taxon>
        <taxon>Actinomycetota</taxon>
        <taxon>Actinomycetes</taxon>
        <taxon>Micromonosporales</taxon>
        <taxon>Micromonosporaceae</taxon>
        <taxon>Micromonospora</taxon>
    </lineage>
</organism>
<feature type="region of interest" description="Disordered" evidence="1">
    <location>
        <begin position="70"/>
        <end position="143"/>
    </location>
</feature>
<sequence>MSPFLAVFLVLVLGSTSYAAGRLHGQLSYRIGYRFGYRQGYFDGDRGAWNRRRRDAQAAIASALAGPVVAPGPPAAAPRSGTTSAAVPLGGTTTPAAVPVDGTATSGAVPLGGRPAPGPSSRGTATAQLGGIATRQGTTYTGSSFTQSVSTVVGRHPTGTLARRQG</sequence>
<gene>
    <name evidence="2" type="ORF">GA0070613_0977</name>
</gene>
<name>A0A1C5H8K3_9ACTN</name>
<keyword evidence="3" id="KW-1185">Reference proteome</keyword>
<dbReference type="RefSeq" id="WP_231929669.1">
    <property type="nucleotide sequence ID" value="NZ_LT607754.1"/>
</dbReference>
<evidence type="ECO:0000313" key="3">
    <source>
        <dbReference type="Proteomes" id="UP000198221"/>
    </source>
</evidence>